<dbReference type="Gene3D" id="3.40.50.1110">
    <property type="entry name" value="SGNH hydrolase"/>
    <property type="match status" value="1"/>
</dbReference>
<evidence type="ECO:0000313" key="3">
    <source>
        <dbReference type="EMBL" id="KAJ7942463.1"/>
    </source>
</evidence>
<dbReference type="GO" id="GO:0016298">
    <property type="term" value="F:lipase activity"/>
    <property type="evidence" value="ECO:0007669"/>
    <property type="project" value="TreeGrafter"/>
</dbReference>
<keyword evidence="2" id="KW-0732">Signal</keyword>
<gene>
    <name evidence="4" type="ORF">O6P43_018454</name>
    <name evidence="3" type="ORF">O6P43_034491</name>
</gene>
<protein>
    <submittedName>
        <fullName evidence="3">GDSL esterase/lipase</fullName>
    </submittedName>
</protein>
<dbReference type="InterPro" id="IPR001087">
    <property type="entry name" value="GDSL"/>
</dbReference>
<dbReference type="InterPro" id="IPR044552">
    <property type="entry name" value="GLIP1-5/GLL25"/>
</dbReference>
<keyword evidence="5" id="KW-1185">Reference proteome</keyword>
<accession>A0AAD7P501</accession>
<dbReference type="PANTHER" id="PTHR45966">
    <property type="entry name" value="GDSL-LIKE LIPASE/ACYLHYDROLASE"/>
    <property type="match status" value="1"/>
</dbReference>
<dbReference type="KEGG" id="qsa:O6P43_034491"/>
<sequence length="181" mass="20059">MNMYCVDMVIGNLTTVIKEIYKKWGRKFGVRTLGPLGCFPVWKVLVTGGLGGCFEEGTELAKLHNGALFNILRELESQLEGFKYAITDFLPAITDLINMPSKYGFKEGKVACCGSGPYRGILSCGGKRGVTEYEFCDNASEYVFFDSAHFTEKVNQLFSKLMWSGTGKVTGPYNLKALIED</sequence>
<evidence type="ECO:0000256" key="2">
    <source>
        <dbReference type="ARBA" id="ARBA00022729"/>
    </source>
</evidence>
<reference evidence="3" key="1">
    <citation type="journal article" date="2023" name="Science">
        <title>Elucidation of the pathway for biosynthesis of saponin adjuvants from the soapbark tree.</title>
        <authorList>
            <person name="Reed J."/>
            <person name="Orme A."/>
            <person name="El-Demerdash A."/>
            <person name="Owen C."/>
            <person name="Martin L.B.B."/>
            <person name="Misra R.C."/>
            <person name="Kikuchi S."/>
            <person name="Rejzek M."/>
            <person name="Martin A.C."/>
            <person name="Harkess A."/>
            <person name="Leebens-Mack J."/>
            <person name="Louveau T."/>
            <person name="Stephenson M.J."/>
            <person name="Osbourn A."/>
        </authorList>
    </citation>
    <scope>NUCLEOTIDE SEQUENCE</scope>
    <source>
        <strain evidence="3">S10</strain>
    </source>
</reference>
<evidence type="ECO:0000313" key="4">
    <source>
        <dbReference type="EMBL" id="KAJ7963342.1"/>
    </source>
</evidence>
<name>A0AAD7P501_QUISA</name>
<proteinExistence type="inferred from homology"/>
<dbReference type="Pfam" id="PF00657">
    <property type="entry name" value="Lipase_GDSL"/>
    <property type="match status" value="1"/>
</dbReference>
<dbReference type="KEGG" id="qsa:O6P43_018454"/>
<dbReference type="PANTHER" id="PTHR45966:SF34">
    <property type="entry name" value="GDSL-LIKE LIPASE_ACYLHYDROLASE"/>
    <property type="match status" value="1"/>
</dbReference>
<dbReference type="Proteomes" id="UP001163823">
    <property type="component" value="Chromosome 7"/>
</dbReference>
<comment type="caution">
    <text evidence="3">The sequence shown here is derived from an EMBL/GenBank/DDBJ whole genome shotgun (WGS) entry which is preliminary data.</text>
</comment>
<dbReference type="AlphaFoldDB" id="A0AAD7P501"/>
<evidence type="ECO:0000256" key="1">
    <source>
        <dbReference type="ARBA" id="ARBA00008668"/>
    </source>
</evidence>
<dbReference type="InterPro" id="IPR036514">
    <property type="entry name" value="SGNH_hydro_sf"/>
</dbReference>
<comment type="similarity">
    <text evidence="1">Belongs to the 'GDSL' lipolytic enzyme family.</text>
</comment>
<dbReference type="EMBL" id="JARAOO010000007">
    <property type="protein sequence ID" value="KAJ7963342.1"/>
    <property type="molecule type" value="Genomic_DNA"/>
</dbReference>
<organism evidence="3 5">
    <name type="scientific">Quillaja saponaria</name>
    <name type="common">Soap bark tree</name>
    <dbReference type="NCBI Taxonomy" id="32244"/>
    <lineage>
        <taxon>Eukaryota</taxon>
        <taxon>Viridiplantae</taxon>
        <taxon>Streptophyta</taxon>
        <taxon>Embryophyta</taxon>
        <taxon>Tracheophyta</taxon>
        <taxon>Spermatophyta</taxon>
        <taxon>Magnoliopsida</taxon>
        <taxon>eudicotyledons</taxon>
        <taxon>Gunneridae</taxon>
        <taxon>Pentapetalae</taxon>
        <taxon>rosids</taxon>
        <taxon>fabids</taxon>
        <taxon>Fabales</taxon>
        <taxon>Quillajaceae</taxon>
        <taxon>Quillaja</taxon>
    </lineage>
</organism>
<dbReference type="EMBL" id="JARAOO010000042">
    <property type="protein sequence ID" value="KAJ7942463.1"/>
    <property type="molecule type" value="Genomic_DNA"/>
</dbReference>
<evidence type="ECO:0000313" key="5">
    <source>
        <dbReference type="Proteomes" id="UP001163823"/>
    </source>
</evidence>